<evidence type="ECO:0000259" key="1">
    <source>
        <dbReference type="PROSITE" id="PS50943"/>
    </source>
</evidence>
<name>A0ABR5F4D8_9ACTN</name>
<organism evidence="2 3">
    <name type="scientific">Protofrankia coriariae</name>
    <dbReference type="NCBI Taxonomy" id="1562887"/>
    <lineage>
        <taxon>Bacteria</taxon>
        <taxon>Bacillati</taxon>
        <taxon>Actinomycetota</taxon>
        <taxon>Actinomycetes</taxon>
        <taxon>Frankiales</taxon>
        <taxon>Frankiaceae</taxon>
        <taxon>Protofrankia</taxon>
    </lineage>
</organism>
<dbReference type="CDD" id="cd00093">
    <property type="entry name" value="HTH_XRE"/>
    <property type="match status" value="1"/>
</dbReference>
<proteinExistence type="predicted"/>
<feature type="domain" description="HTH cro/C1-type" evidence="1">
    <location>
        <begin position="18"/>
        <end position="72"/>
    </location>
</feature>
<dbReference type="Proteomes" id="UP000035425">
    <property type="component" value="Unassembled WGS sequence"/>
</dbReference>
<dbReference type="InterPro" id="IPR001387">
    <property type="entry name" value="Cro/C1-type_HTH"/>
</dbReference>
<keyword evidence="3" id="KW-1185">Reference proteome</keyword>
<comment type="caution">
    <text evidence="2">The sequence shown here is derived from an EMBL/GenBank/DDBJ whole genome shotgun (WGS) entry which is preliminary data.</text>
</comment>
<sequence>MRMATDVRALRTCWGDRIRIARARRRLSQRALAQAALIDQATMSRIERGLMGSSDEVRLRIAAALDVPFGELFDAPELDMAGTGS</sequence>
<dbReference type="Gene3D" id="1.10.260.40">
    <property type="entry name" value="lambda repressor-like DNA-binding domains"/>
    <property type="match status" value="1"/>
</dbReference>
<accession>A0ABR5F4D8</accession>
<dbReference type="Pfam" id="PF13560">
    <property type="entry name" value="HTH_31"/>
    <property type="match status" value="1"/>
</dbReference>
<gene>
    <name evidence="2" type="ORF">FrCorBMG51_10940</name>
</gene>
<reference evidence="2 3" key="1">
    <citation type="submission" date="2014-12" db="EMBL/GenBank/DDBJ databases">
        <title>Frankia sp. BMG5.1 draft genome.</title>
        <authorList>
            <person name="Gtari M."/>
            <person name="Ghodhbane-Gtari F."/>
            <person name="Nouioui I."/>
            <person name="Ktari A."/>
            <person name="Hezbri K."/>
            <person name="Mimouni W."/>
            <person name="Sbissi I."/>
            <person name="Ayari A."/>
            <person name="Yamanaka T."/>
            <person name="Normand P."/>
            <person name="Tisa L.S."/>
            <person name="Boudabous A."/>
        </authorList>
    </citation>
    <scope>NUCLEOTIDE SEQUENCE [LARGE SCALE GENOMIC DNA]</scope>
    <source>
        <strain evidence="2 3">BMG5.1</strain>
    </source>
</reference>
<dbReference type="SUPFAM" id="SSF47413">
    <property type="entry name" value="lambda repressor-like DNA-binding domains"/>
    <property type="match status" value="1"/>
</dbReference>
<protein>
    <recommendedName>
        <fullName evidence="1">HTH cro/C1-type domain-containing protein</fullName>
    </recommendedName>
</protein>
<dbReference type="InterPro" id="IPR010982">
    <property type="entry name" value="Lambda_DNA-bd_dom_sf"/>
</dbReference>
<evidence type="ECO:0000313" key="2">
    <source>
        <dbReference type="EMBL" id="KLL11550.1"/>
    </source>
</evidence>
<dbReference type="PROSITE" id="PS50943">
    <property type="entry name" value="HTH_CROC1"/>
    <property type="match status" value="1"/>
</dbReference>
<dbReference type="SMART" id="SM00530">
    <property type="entry name" value="HTH_XRE"/>
    <property type="match status" value="1"/>
</dbReference>
<evidence type="ECO:0000313" key="3">
    <source>
        <dbReference type="Proteomes" id="UP000035425"/>
    </source>
</evidence>
<dbReference type="EMBL" id="JWIO01000014">
    <property type="protein sequence ID" value="KLL11550.1"/>
    <property type="molecule type" value="Genomic_DNA"/>
</dbReference>